<dbReference type="Proteomes" id="UP000070505">
    <property type="component" value="Unassembled WGS sequence"/>
</dbReference>
<comment type="caution">
    <text evidence="1">The sequence shown here is derived from an EMBL/GenBank/DDBJ whole genome shotgun (WGS) entry which is preliminary data.</text>
</comment>
<proteinExistence type="predicted"/>
<dbReference type="AlphaFoldDB" id="A0A135Z567"/>
<protein>
    <submittedName>
        <fullName evidence="1">Uncharacterized protein</fullName>
    </submittedName>
</protein>
<name>A0A135Z567_GARVA</name>
<gene>
    <name evidence="1" type="ORF">HMPREF3230_00849</name>
</gene>
<sequence length="259" mass="29705">MKEATKYTKARNLLECNQLNTSPRNTRPHETSLAKVIRRKNVKNISDFTNDAIKKAELTKSNEINQNLPIILDTSHLPGPLCMNRLKNLGIFDQLDTQSGFLRKESSTIEGRSKIVKKLLPSNSIACLYTASWIWLGGQFPDSLDILSNGHYRRRPYGHPIHVYTRKIIDNDYVKIGDLFVTTPTRTICDIALTKTESDSENTIRFNTIRTIMENYTINIYDCAKILQDNHHFPSSVAARAWMENIIYSMKKRTSKKAK</sequence>
<evidence type="ECO:0000313" key="2">
    <source>
        <dbReference type="Proteomes" id="UP000070505"/>
    </source>
</evidence>
<reference evidence="1 2" key="1">
    <citation type="submission" date="2016-02" db="EMBL/GenBank/DDBJ databases">
        <authorList>
            <person name="Wen L."/>
            <person name="He K."/>
            <person name="Yang H."/>
        </authorList>
    </citation>
    <scope>NUCLEOTIDE SEQUENCE [LARGE SCALE GENOMIC DNA]</scope>
    <source>
        <strain evidence="1 2">CMW7778B</strain>
    </source>
</reference>
<accession>A0A135Z567</accession>
<dbReference type="RefSeq" id="WP_075523657.1">
    <property type="nucleotide sequence ID" value="NZ_KQ961867.1"/>
</dbReference>
<dbReference type="PATRIC" id="fig|2702.101.peg.826"/>
<evidence type="ECO:0000313" key="1">
    <source>
        <dbReference type="EMBL" id="KXI16805.1"/>
    </source>
</evidence>
<organism evidence="1 2">
    <name type="scientific">Gardnerella vaginalis</name>
    <dbReference type="NCBI Taxonomy" id="2702"/>
    <lineage>
        <taxon>Bacteria</taxon>
        <taxon>Bacillati</taxon>
        <taxon>Actinomycetota</taxon>
        <taxon>Actinomycetes</taxon>
        <taxon>Bifidobacteriales</taxon>
        <taxon>Bifidobacteriaceae</taxon>
        <taxon>Gardnerella</taxon>
    </lineage>
</organism>
<dbReference type="EMBL" id="LSRC01000036">
    <property type="protein sequence ID" value="KXI16805.1"/>
    <property type="molecule type" value="Genomic_DNA"/>
</dbReference>